<evidence type="ECO:0000313" key="3">
    <source>
        <dbReference type="Proteomes" id="UP000796761"/>
    </source>
</evidence>
<name>A0A8K1LLR6_9PASS</name>
<evidence type="ECO:0000313" key="2">
    <source>
        <dbReference type="EMBL" id="TRZ18316.1"/>
    </source>
</evidence>
<evidence type="ECO:0000256" key="1">
    <source>
        <dbReference type="SAM" id="MobiDB-lite"/>
    </source>
</evidence>
<organism evidence="2 3">
    <name type="scientific">Zosterops borbonicus</name>
    <dbReference type="NCBI Taxonomy" id="364589"/>
    <lineage>
        <taxon>Eukaryota</taxon>
        <taxon>Metazoa</taxon>
        <taxon>Chordata</taxon>
        <taxon>Craniata</taxon>
        <taxon>Vertebrata</taxon>
        <taxon>Euteleostomi</taxon>
        <taxon>Archelosauria</taxon>
        <taxon>Archosauria</taxon>
        <taxon>Dinosauria</taxon>
        <taxon>Saurischia</taxon>
        <taxon>Theropoda</taxon>
        <taxon>Coelurosauria</taxon>
        <taxon>Aves</taxon>
        <taxon>Neognathae</taxon>
        <taxon>Neoaves</taxon>
        <taxon>Telluraves</taxon>
        <taxon>Australaves</taxon>
        <taxon>Passeriformes</taxon>
        <taxon>Sylvioidea</taxon>
        <taxon>Zosteropidae</taxon>
        <taxon>Zosterops</taxon>
    </lineage>
</organism>
<gene>
    <name evidence="2" type="ORF">HGM15179_008741</name>
</gene>
<accession>A0A8K1LLR6</accession>
<feature type="compositionally biased region" description="Basic and acidic residues" evidence="1">
    <location>
        <begin position="1"/>
        <end position="10"/>
    </location>
</feature>
<protein>
    <submittedName>
        <fullName evidence="2">Uncharacterized protein</fullName>
    </submittedName>
</protein>
<sequence>MAAEGLDDHGGTTGLGDLRDPQGYSGNGNDAGMSPDTQIVVWSKRLCPEPTTTESNMQDADTETSEVQHHSQEMDVVLKPVPTTEDAQEGWGRNSLAIWINPKCIFLSLSQFVLLESYLSPPADPVPAQDTLISCSPTHQHIPCDNETRGKKK</sequence>
<dbReference type="Proteomes" id="UP000796761">
    <property type="component" value="Unassembled WGS sequence"/>
</dbReference>
<keyword evidence="3" id="KW-1185">Reference proteome</keyword>
<dbReference type="AlphaFoldDB" id="A0A8K1LLR6"/>
<proteinExistence type="predicted"/>
<feature type="region of interest" description="Disordered" evidence="1">
    <location>
        <begin position="1"/>
        <end position="35"/>
    </location>
</feature>
<comment type="caution">
    <text evidence="2">The sequence shown here is derived from an EMBL/GenBank/DDBJ whole genome shotgun (WGS) entry which is preliminary data.</text>
</comment>
<reference evidence="2" key="1">
    <citation type="submission" date="2019-04" db="EMBL/GenBank/DDBJ databases">
        <title>Genome assembly of Zosterops borbonicus 15179.</title>
        <authorList>
            <person name="Leroy T."/>
            <person name="Anselmetti Y."/>
            <person name="Tilak M.-K."/>
            <person name="Nabholz B."/>
        </authorList>
    </citation>
    <scope>NUCLEOTIDE SEQUENCE</scope>
    <source>
        <strain evidence="2">HGM_15179</strain>
        <tissue evidence="2">Muscle</tissue>
    </source>
</reference>
<dbReference type="EMBL" id="SWJQ01000227">
    <property type="protein sequence ID" value="TRZ18316.1"/>
    <property type="molecule type" value="Genomic_DNA"/>
</dbReference>